<keyword evidence="2" id="KW-1185">Reference proteome</keyword>
<gene>
    <name evidence="1" type="ORF">ICJ83_01695</name>
</gene>
<sequence length="45" mass="5077">MSGNLRLRTVKALVEKQEETLTKDFGKNTNAFYQNRAFKTPSVSG</sequence>
<name>A0A8J6UEL2_9FLAO</name>
<dbReference type="Proteomes" id="UP000600588">
    <property type="component" value="Unassembled WGS sequence"/>
</dbReference>
<dbReference type="RefSeq" id="WP_188228621.1">
    <property type="nucleotide sequence ID" value="NZ_JACVXB010000001.1"/>
</dbReference>
<dbReference type="AlphaFoldDB" id="A0A8J6UEL2"/>
<reference evidence="1 2" key="1">
    <citation type="submission" date="2020-09" db="EMBL/GenBank/DDBJ databases">
        <title>TT11 complete genome.</title>
        <authorList>
            <person name="Wu Z."/>
        </authorList>
    </citation>
    <scope>NUCLEOTIDE SEQUENCE [LARGE SCALE GENOMIC DNA]</scope>
    <source>
        <strain evidence="1 2">TT11</strain>
    </source>
</reference>
<proteinExistence type="predicted"/>
<dbReference type="EMBL" id="JACVXB010000001">
    <property type="protein sequence ID" value="MBD0830836.1"/>
    <property type="molecule type" value="Genomic_DNA"/>
</dbReference>
<evidence type="ECO:0000313" key="2">
    <source>
        <dbReference type="Proteomes" id="UP000600588"/>
    </source>
</evidence>
<protein>
    <submittedName>
        <fullName evidence="1">Uncharacterized protein</fullName>
    </submittedName>
</protein>
<accession>A0A8J6UEL2</accession>
<comment type="caution">
    <text evidence="1">The sequence shown here is derived from an EMBL/GenBank/DDBJ whole genome shotgun (WGS) entry which is preliminary data.</text>
</comment>
<organism evidence="1 2">
    <name type="scientific">Aestuariibaculum sediminum</name>
    <dbReference type="NCBI Taxonomy" id="2770637"/>
    <lineage>
        <taxon>Bacteria</taxon>
        <taxon>Pseudomonadati</taxon>
        <taxon>Bacteroidota</taxon>
        <taxon>Flavobacteriia</taxon>
        <taxon>Flavobacteriales</taxon>
        <taxon>Flavobacteriaceae</taxon>
    </lineage>
</organism>
<evidence type="ECO:0000313" key="1">
    <source>
        <dbReference type="EMBL" id="MBD0830836.1"/>
    </source>
</evidence>